<dbReference type="PANTHER" id="PTHR43800">
    <property type="entry name" value="PEPTIDYL-LYSINE N-ACETYLTRANSFERASE YJAB"/>
    <property type="match status" value="1"/>
</dbReference>
<sequence>MNKKDVLMIRITSKIISPSVRELLSYATSEAKIDQEYEQYAQASNRILYGFENAGTMVGCIGVEFLNASDCEIKHIAVSPTERGNGIGSKMVQFICEKHSLRNIFAETDKDAVDFYRKFRFKIISLGEKYPGVERFFCEYEIPNK</sequence>
<dbReference type="EMBL" id="FNED01000022">
    <property type="protein sequence ID" value="SDJ60876.1"/>
    <property type="molecule type" value="Genomic_DNA"/>
</dbReference>
<reference evidence="4 5" key="1">
    <citation type="submission" date="2016-10" db="EMBL/GenBank/DDBJ databases">
        <authorList>
            <person name="de Groot N.N."/>
        </authorList>
    </citation>
    <scope>NUCLEOTIDE SEQUENCE [LARGE SCALE GENOMIC DNA]</scope>
    <source>
        <strain evidence="4 5">DSM 2895</strain>
    </source>
</reference>
<name>A0A1G8V430_ANEMI</name>
<dbReference type="RefSeq" id="WP_235356598.1">
    <property type="nucleotide sequence ID" value="NZ_BJOA01000130.1"/>
</dbReference>
<dbReference type="CDD" id="cd04301">
    <property type="entry name" value="NAT_SF"/>
    <property type="match status" value="1"/>
</dbReference>
<gene>
    <name evidence="4" type="ORF">SAMN04487909_12231</name>
</gene>
<dbReference type="InterPro" id="IPR000182">
    <property type="entry name" value="GNAT_dom"/>
</dbReference>
<keyword evidence="2" id="KW-0012">Acyltransferase</keyword>
<feature type="domain" description="N-acetyltransferase" evidence="3">
    <location>
        <begin position="7"/>
        <end position="145"/>
    </location>
</feature>
<evidence type="ECO:0000313" key="4">
    <source>
        <dbReference type="EMBL" id="SDJ60876.1"/>
    </source>
</evidence>
<dbReference type="PANTHER" id="PTHR43800:SF1">
    <property type="entry name" value="PEPTIDYL-LYSINE N-ACETYLTRANSFERASE YJAB"/>
    <property type="match status" value="1"/>
</dbReference>
<dbReference type="AlphaFoldDB" id="A0A1G8V430"/>
<dbReference type="SUPFAM" id="SSF55729">
    <property type="entry name" value="Acyl-CoA N-acyltransferases (Nat)"/>
    <property type="match status" value="1"/>
</dbReference>
<dbReference type="GeneID" id="42306912"/>
<dbReference type="Gene3D" id="3.40.630.30">
    <property type="match status" value="1"/>
</dbReference>
<keyword evidence="1 4" id="KW-0808">Transferase</keyword>
<dbReference type="Pfam" id="PF00583">
    <property type="entry name" value="Acetyltransf_1"/>
    <property type="match status" value="1"/>
</dbReference>
<evidence type="ECO:0000256" key="2">
    <source>
        <dbReference type="ARBA" id="ARBA00023315"/>
    </source>
</evidence>
<accession>A0A1G8V430</accession>
<dbReference type="InterPro" id="IPR016181">
    <property type="entry name" value="Acyl_CoA_acyltransferase"/>
</dbReference>
<dbReference type="GO" id="GO:0016747">
    <property type="term" value="F:acyltransferase activity, transferring groups other than amino-acyl groups"/>
    <property type="evidence" value="ECO:0007669"/>
    <property type="project" value="InterPro"/>
</dbReference>
<protein>
    <submittedName>
        <fullName evidence="4">Acetyltransferase (GNAT) family protein</fullName>
    </submittedName>
</protein>
<proteinExistence type="predicted"/>
<dbReference type="Proteomes" id="UP000182836">
    <property type="component" value="Unassembled WGS sequence"/>
</dbReference>
<evidence type="ECO:0000256" key="1">
    <source>
        <dbReference type="ARBA" id="ARBA00022679"/>
    </source>
</evidence>
<evidence type="ECO:0000259" key="3">
    <source>
        <dbReference type="PROSITE" id="PS51186"/>
    </source>
</evidence>
<dbReference type="PROSITE" id="PS51186">
    <property type="entry name" value="GNAT"/>
    <property type="match status" value="1"/>
</dbReference>
<evidence type="ECO:0000313" key="5">
    <source>
        <dbReference type="Proteomes" id="UP000182836"/>
    </source>
</evidence>
<organism evidence="4 5">
    <name type="scientific">Aneurinibacillus migulanus</name>
    <name type="common">Bacillus migulanus</name>
    <dbReference type="NCBI Taxonomy" id="47500"/>
    <lineage>
        <taxon>Bacteria</taxon>
        <taxon>Bacillati</taxon>
        <taxon>Bacillota</taxon>
        <taxon>Bacilli</taxon>
        <taxon>Bacillales</taxon>
        <taxon>Paenibacillaceae</taxon>
        <taxon>Aneurinibacillus group</taxon>
        <taxon>Aneurinibacillus</taxon>
    </lineage>
</organism>